<keyword evidence="6 8" id="KW-0472">Membrane</keyword>
<dbReference type="GO" id="GO:0016020">
    <property type="term" value="C:membrane"/>
    <property type="evidence" value="ECO:0007669"/>
    <property type="project" value="UniProtKB-SubCell"/>
</dbReference>
<keyword evidence="3 7" id="KW-0813">Transport</keyword>
<dbReference type="InterPro" id="IPR005829">
    <property type="entry name" value="Sugar_transporter_CS"/>
</dbReference>
<dbReference type="PROSITE" id="PS50850">
    <property type="entry name" value="MFS"/>
    <property type="match status" value="1"/>
</dbReference>
<gene>
    <name evidence="10" type="ORF">TRICI_002283</name>
</gene>
<feature type="transmembrane region" description="Helical" evidence="8">
    <location>
        <begin position="393"/>
        <end position="416"/>
    </location>
</feature>
<evidence type="ECO:0000256" key="6">
    <source>
        <dbReference type="ARBA" id="ARBA00023136"/>
    </source>
</evidence>
<feature type="transmembrane region" description="Helical" evidence="8">
    <location>
        <begin position="328"/>
        <end position="350"/>
    </location>
</feature>
<comment type="similarity">
    <text evidence="2 7">Belongs to the major facilitator superfamily. Sugar transporter (TC 2.A.1.1) family.</text>
</comment>
<feature type="transmembrane region" description="Helical" evidence="8">
    <location>
        <begin position="106"/>
        <end position="126"/>
    </location>
</feature>
<accession>A0A642V6W5</accession>
<dbReference type="InterPro" id="IPR036259">
    <property type="entry name" value="MFS_trans_sf"/>
</dbReference>
<reference evidence="10" key="1">
    <citation type="journal article" date="2019" name="G3 (Bethesda)">
        <title>Genome Assemblies of Two Rare Opportunistic Yeast Pathogens: Diutina rugosa (syn. Candida rugosa) and Trichomonascus ciferrii (syn. Candida ciferrii).</title>
        <authorList>
            <person name="Mixao V."/>
            <person name="Saus E."/>
            <person name="Hansen A.P."/>
            <person name="Lass-Florl C."/>
            <person name="Gabaldon T."/>
        </authorList>
    </citation>
    <scope>NUCLEOTIDE SEQUENCE</scope>
    <source>
        <strain evidence="10">CBS 4856</strain>
    </source>
</reference>
<organism evidence="10 11">
    <name type="scientific">Trichomonascus ciferrii</name>
    <dbReference type="NCBI Taxonomy" id="44093"/>
    <lineage>
        <taxon>Eukaryota</taxon>
        <taxon>Fungi</taxon>
        <taxon>Dikarya</taxon>
        <taxon>Ascomycota</taxon>
        <taxon>Saccharomycotina</taxon>
        <taxon>Dipodascomycetes</taxon>
        <taxon>Dipodascales</taxon>
        <taxon>Trichomonascaceae</taxon>
        <taxon>Trichomonascus</taxon>
        <taxon>Trichomonascus ciferrii complex</taxon>
    </lineage>
</organism>
<feature type="domain" description="Major facilitator superfamily (MFS) profile" evidence="9">
    <location>
        <begin position="11"/>
        <end position="447"/>
    </location>
</feature>
<sequence length="481" mass="53824">MRYLTKATVGIIAASCFGMQLFGYDGGVMSGILTNTLFLETFNYPNDTMQGQITGLFDLGCFFGAVLVFILGDRLGRKTIIVIGSAIHTIGGAIQCSSFTVAQIIVGRIVAGFGNGFITVAIPVWVSETVNAKIRGSVMSFLLAFNLFGIVIVTFLNYGMRYIKTHFSWRFPLGFQMFFALGTLFLTPFFPESPRWLISKGHNEKAKQNISQLLGEPVDSSEVEAMYTDVIVHVEEEQRAAKERGFWDLFKRDKLHNLRRVILGAMSQFMQQFGGINCVLYFLPVLFQNSLGLDENLSLILTAVNSCNLTICLVLATFFVVERVGRRKLMIGGAAGQGTCFLMVAVGLAVDNKAGSIVSILGMFLFYSIFGFSWCFMSWLYPPEINSQQYRNMGAGIATATNWICNYVVVMVTPVGVANIQWRYYIIFCVLNYSFLPILYFFFEETKGLSLEEVDELFLRKNGDALPVHEDPEKFETKHIQ</sequence>
<dbReference type="GO" id="GO:0005351">
    <property type="term" value="F:carbohydrate:proton symporter activity"/>
    <property type="evidence" value="ECO:0007669"/>
    <property type="project" value="TreeGrafter"/>
</dbReference>
<dbReference type="InterPro" id="IPR003663">
    <property type="entry name" value="Sugar/inositol_transpt"/>
</dbReference>
<evidence type="ECO:0000256" key="8">
    <source>
        <dbReference type="SAM" id="Phobius"/>
    </source>
</evidence>
<evidence type="ECO:0000313" key="10">
    <source>
        <dbReference type="EMBL" id="KAA8915544.1"/>
    </source>
</evidence>
<keyword evidence="4 8" id="KW-0812">Transmembrane</keyword>
<dbReference type="InterPro" id="IPR050360">
    <property type="entry name" value="MFS_Sugar_Transporters"/>
</dbReference>
<evidence type="ECO:0000256" key="3">
    <source>
        <dbReference type="ARBA" id="ARBA00022448"/>
    </source>
</evidence>
<evidence type="ECO:0000256" key="1">
    <source>
        <dbReference type="ARBA" id="ARBA00004141"/>
    </source>
</evidence>
<feature type="transmembrane region" description="Helical" evidence="8">
    <location>
        <begin position="54"/>
        <end position="72"/>
    </location>
</feature>
<feature type="transmembrane region" description="Helical" evidence="8">
    <location>
        <begin position="422"/>
        <end position="443"/>
    </location>
</feature>
<dbReference type="OrthoDB" id="4142200at2759"/>
<dbReference type="InterPro" id="IPR020846">
    <property type="entry name" value="MFS_dom"/>
</dbReference>
<dbReference type="NCBIfam" id="TIGR00879">
    <property type="entry name" value="SP"/>
    <property type="match status" value="1"/>
</dbReference>
<feature type="transmembrane region" description="Helical" evidence="8">
    <location>
        <begin position="171"/>
        <end position="190"/>
    </location>
</feature>
<dbReference type="InterPro" id="IPR005828">
    <property type="entry name" value="MFS_sugar_transport-like"/>
</dbReference>
<dbReference type="FunFam" id="1.20.1250.20:FF:000134">
    <property type="entry name" value="MFS sugar transporter protein"/>
    <property type="match status" value="1"/>
</dbReference>
<dbReference type="EMBL" id="SWFS01000157">
    <property type="protein sequence ID" value="KAA8915544.1"/>
    <property type="molecule type" value="Genomic_DNA"/>
</dbReference>
<dbReference type="PRINTS" id="PR00171">
    <property type="entry name" value="SUGRTRNSPORT"/>
</dbReference>
<keyword evidence="11" id="KW-1185">Reference proteome</keyword>
<dbReference type="PROSITE" id="PS00216">
    <property type="entry name" value="SUGAR_TRANSPORT_1"/>
    <property type="match status" value="1"/>
</dbReference>
<dbReference type="PANTHER" id="PTHR48022:SF28">
    <property type="entry name" value="MAJOR FACILITATOR SUPERFAMILY (MFS) PROFILE DOMAIN-CONTAINING PROTEIN-RELATED"/>
    <property type="match status" value="1"/>
</dbReference>
<comment type="subcellular location">
    <subcellularLocation>
        <location evidence="1">Membrane</location>
        <topology evidence="1">Multi-pass membrane protein</topology>
    </subcellularLocation>
</comment>
<evidence type="ECO:0000256" key="7">
    <source>
        <dbReference type="RuleBase" id="RU003346"/>
    </source>
</evidence>
<evidence type="ECO:0000256" key="5">
    <source>
        <dbReference type="ARBA" id="ARBA00022989"/>
    </source>
</evidence>
<comment type="caution">
    <text evidence="10">The sequence shown here is derived from an EMBL/GenBank/DDBJ whole genome shotgun (WGS) entry which is preliminary data.</text>
</comment>
<dbReference type="Gene3D" id="1.20.1250.20">
    <property type="entry name" value="MFS general substrate transporter like domains"/>
    <property type="match status" value="1"/>
</dbReference>
<dbReference type="SUPFAM" id="SSF103473">
    <property type="entry name" value="MFS general substrate transporter"/>
    <property type="match status" value="1"/>
</dbReference>
<feature type="transmembrane region" description="Helical" evidence="8">
    <location>
        <begin position="138"/>
        <end position="159"/>
    </location>
</feature>
<name>A0A642V6W5_9ASCO</name>
<evidence type="ECO:0000256" key="4">
    <source>
        <dbReference type="ARBA" id="ARBA00022692"/>
    </source>
</evidence>
<evidence type="ECO:0000256" key="2">
    <source>
        <dbReference type="ARBA" id="ARBA00010992"/>
    </source>
</evidence>
<feature type="transmembrane region" description="Helical" evidence="8">
    <location>
        <begin position="299"/>
        <end position="321"/>
    </location>
</feature>
<keyword evidence="5 8" id="KW-1133">Transmembrane helix</keyword>
<evidence type="ECO:0000259" key="9">
    <source>
        <dbReference type="PROSITE" id="PS50850"/>
    </source>
</evidence>
<dbReference type="AlphaFoldDB" id="A0A642V6W5"/>
<evidence type="ECO:0000313" key="11">
    <source>
        <dbReference type="Proteomes" id="UP000761534"/>
    </source>
</evidence>
<dbReference type="Proteomes" id="UP000761534">
    <property type="component" value="Unassembled WGS sequence"/>
</dbReference>
<feature type="transmembrane region" description="Helical" evidence="8">
    <location>
        <begin position="356"/>
        <end position="381"/>
    </location>
</feature>
<dbReference type="VEuPathDB" id="FungiDB:TRICI_002283"/>
<protein>
    <recommendedName>
        <fullName evidence="9">Major facilitator superfamily (MFS) profile domain-containing protein</fullName>
    </recommendedName>
</protein>
<dbReference type="PANTHER" id="PTHR48022">
    <property type="entry name" value="PLASTIDIC GLUCOSE TRANSPORTER 4"/>
    <property type="match status" value="1"/>
</dbReference>
<dbReference type="Pfam" id="PF00083">
    <property type="entry name" value="Sugar_tr"/>
    <property type="match status" value="1"/>
</dbReference>
<proteinExistence type="inferred from homology"/>